<accession>A0A1I6T2P3</accession>
<dbReference type="Proteomes" id="UP000199392">
    <property type="component" value="Unassembled WGS sequence"/>
</dbReference>
<dbReference type="AlphaFoldDB" id="A0A1I6T2P3"/>
<gene>
    <name evidence="1" type="ORF">SAMN04488050_105238</name>
</gene>
<dbReference type="SUPFAM" id="SSF48239">
    <property type="entry name" value="Terpenoid cyclases/Protein prenyltransferases"/>
    <property type="match status" value="1"/>
</dbReference>
<name>A0A1I6T2P3_9RHOB</name>
<evidence type="ECO:0008006" key="3">
    <source>
        <dbReference type="Google" id="ProtNLM"/>
    </source>
</evidence>
<keyword evidence="2" id="KW-1185">Reference proteome</keyword>
<sequence length="290" mass="30908">MTRVLIEGLLAYQSASGAFRATVETAPGIRHPDETSMITAQVCLFLLRPGLASASAPLRHALDAGLSFIERCASPCEDGWFHLHPPREAAPPPDLQATALCWLALLQASRCTPQTARAALAGVIRSTAITAPGPDDPAWVTPGLCRSERGPAGAVDLVTNIHLAACRALTGLRLEPAAAAAITRASAGHTRAGRSLNEVSPFTPDAAEIELALEQAVRAGQTALLPALKAARRDGHGRQDRLARRPAERPLRCDPGGWPVWRAPPLQLARWLYDLSYGERPAPRPLQPCL</sequence>
<proteinExistence type="predicted"/>
<evidence type="ECO:0000313" key="2">
    <source>
        <dbReference type="Proteomes" id="UP000199392"/>
    </source>
</evidence>
<dbReference type="RefSeq" id="WP_092424518.1">
    <property type="nucleotide sequence ID" value="NZ_FNCL01000005.1"/>
</dbReference>
<reference evidence="2" key="1">
    <citation type="submission" date="2016-10" db="EMBL/GenBank/DDBJ databases">
        <authorList>
            <person name="Varghese N."/>
            <person name="Submissions S."/>
        </authorList>
    </citation>
    <scope>NUCLEOTIDE SEQUENCE [LARGE SCALE GENOMIC DNA]</scope>
    <source>
        <strain evidence="2">DSM 26894</strain>
    </source>
</reference>
<dbReference type="OrthoDB" id="9801155at2"/>
<organism evidence="1 2">
    <name type="scientific">Alloyangia pacifica</name>
    <dbReference type="NCBI Taxonomy" id="311180"/>
    <lineage>
        <taxon>Bacteria</taxon>
        <taxon>Pseudomonadati</taxon>
        <taxon>Pseudomonadota</taxon>
        <taxon>Alphaproteobacteria</taxon>
        <taxon>Rhodobacterales</taxon>
        <taxon>Roseobacteraceae</taxon>
        <taxon>Alloyangia</taxon>
    </lineage>
</organism>
<dbReference type="InterPro" id="IPR008930">
    <property type="entry name" value="Terpenoid_cyclase/PrenylTrfase"/>
</dbReference>
<protein>
    <recommendedName>
        <fullName evidence="3">Prenyltransferase</fullName>
    </recommendedName>
</protein>
<evidence type="ECO:0000313" key="1">
    <source>
        <dbReference type="EMBL" id="SFS83393.1"/>
    </source>
</evidence>
<dbReference type="EMBL" id="FOZW01000005">
    <property type="protein sequence ID" value="SFS83393.1"/>
    <property type="molecule type" value="Genomic_DNA"/>
</dbReference>